<dbReference type="EMBL" id="CP136898">
    <property type="protein sequence ID" value="WOL20426.1"/>
    <property type="molecule type" value="Genomic_DNA"/>
</dbReference>
<dbReference type="Proteomes" id="UP001327560">
    <property type="component" value="Chromosome 9"/>
</dbReference>
<organism evidence="1 2">
    <name type="scientific">Canna indica</name>
    <name type="common">Indian-shot</name>
    <dbReference type="NCBI Taxonomy" id="4628"/>
    <lineage>
        <taxon>Eukaryota</taxon>
        <taxon>Viridiplantae</taxon>
        <taxon>Streptophyta</taxon>
        <taxon>Embryophyta</taxon>
        <taxon>Tracheophyta</taxon>
        <taxon>Spermatophyta</taxon>
        <taxon>Magnoliopsida</taxon>
        <taxon>Liliopsida</taxon>
        <taxon>Zingiberales</taxon>
        <taxon>Cannaceae</taxon>
        <taxon>Canna</taxon>
    </lineage>
</organism>
<accession>A0AAQ3L8R5</accession>
<protein>
    <recommendedName>
        <fullName evidence="3">CCHC-type domain-containing protein</fullName>
    </recommendedName>
</protein>
<keyword evidence="2" id="KW-1185">Reference proteome</keyword>
<proteinExistence type="predicted"/>
<evidence type="ECO:0000313" key="2">
    <source>
        <dbReference type="Proteomes" id="UP001327560"/>
    </source>
</evidence>
<reference evidence="1 2" key="1">
    <citation type="submission" date="2023-10" db="EMBL/GenBank/DDBJ databases">
        <title>Chromosome-scale genome assembly provides insights into flower coloration mechanisms of Canna indica.</title>
        <authorList>
            <person name="Li C."/>
        </authorList>
    </citation>
    <scope>NUCLEOTIDE SEQUENCE [LARGE SCALE GENOMIC DNA]</scope>
    <source>
        <tissue evidence="1">Flower</tissue>
    </source>
</reference>
<name>A0AAQ3L8R5_9LILI</name>
<evidence type="ECO:0008006" key="3">
    <source>
        <dbReference type="Google" id="ProtNLM"/>
    </source>
</evidence>
<sequence>MNKAIAFENIPELCFTYGKMGHLSENCSVKKVDVDKGPTKEMQSEHQNRH</sequence>
<gene>
    <name evidence="1" type="ORF">Cni_G29231</name>
</gene>
<evidence type="ECO:0000313" key="1">
    <source>
        <dbReference type="EMBL" id="WOL20426.1"/>
    </source>
</evidence>
<dbReference type="AlphaFoldDB" id="A0AAQ3L8R5"/>